<dbReference type="Pfam" id="PF00132">
    <property type="entry name" value="Hexapep"/>
    <property type="match status" value="1"/>
</dbReference>
<dbReference type="PANTHER" id="PTHR23416:SF23">
    <property type="entry name" value="ACETYLTRANSFERASE C18B11.09C-RELATED"/>
    <property type="match status" value="1"/>
</dbReference>
<keyword evidence="5" id="KW-1185">Reference proteome</keyword>
<evidence type="ECO:0000256" key="2">
    <source>
        <dbReference type="ARBA" id="ARBA00022679"/>
    </source>
</evidence>
<evidence type="ECO:0000256" key="3">
    <source>
        <dbReference type="SAM" id="MobiDB-lite"/>
    </source>
</evidence>
<dbReference type="Gene3D" id="2.160.10.10">
    <property type="entry name" value="Hexapeptide repeat proteins"/>
    <property type="match status" value="1"/>
</dbReference>
<keyword evidence="2" id="KW-0808">Transferase</keyword>
<evidence type="ECO:0000313" key="4">
    <source>
        <dbReference type="EMBL" id="WUT47624.1"/>
    </source>
</evidence>
<comment type="similarity">
    <text evidence="1">Belongs to the transferase hexapeptide repeat family.</text>
</comment>
<proteinExistence type="inferred from homology"/>
<dbReference type="InterPro" id="IPR051159">
    <property type="entry name" value="Hexapeptide_acetyltransf"/>
</dbReference>
<reference evidence="4" key="1">
    <citation type="submission" date="2022-10" db="EMBL/GenBank/DDBJ databases">
        <title>The complete genomes of actinobacterial strains from the NBC collection.</title>
        <authorList>
            <person name="Joergensen T.S."/>
            <person name="Alvarez Arevalo M."/>
            <person name="Sterndorff E.B."/>
            <person name="Faurdal D."/>
            <person name="Vuksanovic O."/>
            <person name="Mourched A.-S."/>
            <person name="Charusanti P."/>
            <person name="Shaw S."/>
            <person name="Blin K."/>
            <person name="Weber T."/>
        </authorList>
    </citation>
    <scope>NUCLEOTIDE SEQUENCE</scope>
    <source>
        <strain evidence="4">NBC_00686</strain>
    </source>
</reference>
<keyword evidence="4" id="KW-0012">Acyltransferase</keyword>
<evidence type="ECO:0000313" key="5">
    <source>
        <dbReference type="Proteomes" id="UP001432168"/>
    </source>
</evidence>
<feature type="region of interest" description="Disordered" evidence="3">
    <location>
        <begin position="184"/>
        <end position="267"/>
    </location>
</feature>
<dbReference type="PANTHER" id="PTHR23416">
    <property type="entry name" value="SIALIC ACID SYNTHASE-RELATED"/>
    <property type="match status" value="1"/>
</dbReference>
<dbReference type="SUPFAM" id="SSF51161">
    <property type="entry name" value="Trimeric LpxA-like enzymes"/>
    <property type="match status" value="1"/>
</dbReference>
<dbReference type="InterPro" id="IPR001451">
    <property type="entry name" value="Hexapep"/>
</dbReference>
<dbReference type="InterPro" id="IPR011004">
    <property type="entry name" value="Trimer_LpxA-like_sf"/>
</dbReference>
<accession>A0ABZ1X6A1</accession>
<dbReference type="EMBL" id="CP109011">
    <property type="protein sequence ID" value="WUT47624.1"/>
    <property type="molecule type" value="Genomic_DNA"/>
</dbReference>
<dbReference type="RefSeq" id="WP_329269928.1">
    <property type="nucleotide sequence ID" value="NZ_CP109011.1"/>
</dbReference>
<organism evidence="4 5">
    <name type="scientific">Streptomyces pseudovenezuelae</name>
    <dbReference type="NCBI Taxonomy" id="67350"/>
    <lineage>
        <taxon>Bacteria</taxon>
        <taxon>Bacillati</taxon>
        <taxon>Actinomycetota</taxon>
        <taxon>Actinomycetes</taxon>
        <taxon>Kitasatosporales</taxon>
        <taxon>Streptomycetaceae</taxon>
        <taxon>Streptomyces</taxon>
        <taxon>Streptomyces aurantiacus group</taxon>
    </lineage>
</organism>
<evidence type="ECO:0000256" key="1">
    <source>
        <dbReference type="ARBA" id="ARBA00007274"/>
    </source>
</evidence>
<protein>
    <submittedName>
        <fullName evidence="4">Acyltransferase</fullName>
    </submittedName>
</protein>
<dbReference type="Proteomes" id="UP001432168">
    <property type="component" value="Chromosome"/>
</dbReference>
<dbReference type="GO" id="GO:0016746">
    <property type="term" value="F:acyltransferase activity"/>
    <property type="evidence" value="ECO:0007669"/>
    <property type="project" value="UniProtKB-KW"/>
</dbReference>
<feature type="compositionally biased region" description="Low complexity" evidence="3">
    <location>
        <begin position="215"/>
        <end position="226"/>
    </location>
</feature>
<sequence length="623" mass="66409">MDHPRLPSVRHFDHCPWLFAAEATEEQRAAQRQVQRAVGGDTGIGERCYVAESAAVFPDRLRLGDDSYIAAHAYVTGELSTGSHCTLNPFTTVRGNVVLGTGVRIGAHTSLLGFNHSMAPDRPVFRQPLTSRGIRVGDDVWIGSHVIVVDGVTVGDHCVIGAGAVVTRDLPAWSVAAGNPARVLRDRRETRTTGDPQAVATEAGTRPDGAHRTEAATAAGSDSARAPLERGEARTAGPAEAAALRQRTPSRGGRGPAPGPGPGARGLAVFADSARAQVGELLDRCWDGERYVDRPGAVPTVRAHCDAVEIADLLLGAVPEQLSAGEHIRRLSGLQDPASGLVPEFGEPLPVADTDGFVGEGAALYHVLCVGYALDLLGPGFPHPVRGVRDMTGRQLVERLEALPWRTGAWGAGAWVDSLATAVHWNLRHGHGGSGAPESLFGWLLTRVDPWTGMWGSPSAEEGRLQVVNGFYRLTRGSFAQFGLPVPHPERVVDAVLDHARDARHFGPGRENACNVLDVAHPLWLCTQQLGGRAGDGYRSGEIRDWAERQLAGVLPRWQDGRGFGFGPGAAGRGPEPGLQGTEMWMAIVWYLADLLGRSAELGYRPRGIHRPEPARQGIEGPG</sequence>
<name>A0ABZ1X6A1_9ACTN</name>
<gene>
    <name evidence="4" type="ORF">OG929_37295</name>
</gene>
<feature type="compositionally biased region" description="Low complexity" evidence="3">
    <location>
        <begin position="234"/>
        <end position="243"/>
    </location>
</feature>
<dbReference type="CDD" id="cd04647">
    <property type="entry name" value="LbH_MAT_like"/>
    <property type="match status" value="1"/>
</dbReference>